<sequence length="155" mass="15522">MLATATEVGSLAATPITSDSCLPSLLMRPRITSGGPVLTGVVVEPGSDGVVDADVLLSISYPDAASSPNAAVVVIAGGAVGTYPGSLGERICAWASVTVLSLPAPTAASRSTSSKPRSALRTWLSASLGTFARSVSCMTRGVTIRAVRTSGMADN</sequence>
<dbReference type="Proteomes" id="UP000273307">
    <property type="component" value="Unassembled WGS sequence"/>
</dbReference>
<evidence type="ECO:0000313" key="2">
    <source>
        <dbReference type="Proteomes" id="UP000273307"/>
    </source>
</evidence>
<dbReference type="AlphaFoldDB" id="A0A498QAC6"/>
<organism evidence="1 2">
    <name type="scientific">Mycobacterium attenuatum</name>
    <dbReference type="NCBI Taxonomy" id="2341086"/>
    <lineage>
        <taxon>Bacteria</taxon>
        <taxon>Bacillati</taxon>
        <taxon>Actinomycetota</taxon>
        <taxon>Actinomycetes</taxon>
        <taxon>Mycobacteriales</taxon>
        <taxon>Mycobacteriaceae</taxon>
        <taxon>Mycobacterium</taxon>
    </lineage>
</organism>
<dbReference type="EMBL" id="UPHP01000112">
    <property type="protein sequence ID" value="VBA41532.1"/>
    <property type="molecule type" value="Genomic_DNA"/>
</dbReference>
<gene>
    <name evidence="1" type="ORF">LAUMK136_04094</name>
</gene>
<protein>
    <submittedName>
        <fullName evidence="1">Uncharacterized protein</fullName>
    </submittedName>
</protein>
<accession>A0A498QAC6</accession>
<name>A0A498QAC6_9MYCO</name>
<keyword evidence="2" id="KW-1185">Reference proteome</keyword>
<evidence type="ECO:0000313" key="1">
    <source>
        <dbReference type="EMBL" id="VBA41532.1"/>
    </source>
</evidence>
<reference evidence="1 2" key="1">
    <citation type="submission" date="2018-09" db="EMBL/GenBank/DDBJ databases">
        <authorList>
            <person name="Tagini F."/>
        </authorList>
    </citation>
    <scope>NUCLEOTIDE SEQUENCE [LARGE SCALE GENOMIC DNA]</scope>
    <source>
        <strain evidence="1 2">MK136</strain>
    </source>
</reference>
<proteinExistence type="predicted"/>